<keyword evidence="2" id="KW-1185">Reference proteome</keyword>
<name>A0ACB7YRZ1_9ERIC</name>
<dbReference type="Proteomes" id="UP000828048">
    <property type="component" value="Chromosome 11"/>
</dbReference>
<proteinExistence type="predicted"/>
<comment type="caution">
    <text evidence="1">The sequence shown here is derived from an EMBL/GenBank/DDBJ whole genome shotgun (WGS) entry which is preliminary data.</text>
</comment>
<accession>A0ACB7YRZ1</accession>
<gene>
    <name evidence="1" type="ORF">Vadar_033459</name>
</gene>
<protein>
    <submittedName>
        <fullName evidence="1">Uncharacterized protein</fullName>
    </submittedName>
</protein>
<reference evidence="1 2" key="1">
    <citation type="journal article" date="2021" name="Hortic Res">
        <title>High-quality reference genome and annotation aids understanding of berry development for evergreen blueberry (Vaccinium darrowii).</title>
        <authorList>
            <person name="Yu J."/>
            <person name="Hulse-Kemp A.M."/>
            <person name="Babiker E."/>
            <person name="Staton M."/>
        </authorList>
    </citation>
    <scope>NUCLEOTIDE SEQUENCE [LARGE SCALE GENOMIC DNA]</scope>
    <source>
        <strain evidence="2">cv. NJ 8807/NJ 8810</strain>
        <tissue evidence="1">Young leaf</tissue>
    </source>
</reference>
<organism evidence="1 2">
    <name type="scientific">Vaccinium darrowii</name>
    <dbReference type="NCBI Taxonomy" id="229202"/>
    <lineage>
        <taxon>Eukaryota</taxon>
        <taxon>Viridiplantae</taxon>
        <taxon>Streptophyta</taxon>
        <taxon>Embryophyta</taxon>
        <taxon>Tracheophyta</taxon>
        <taxon>Spermatophyta</taxon>
        <taxon>Magnoliopsida</taxon>
        <taxon>eudicotyledons</taxon>
        <taxon>Gunneridae</taxon>
        <taxon>Pentapetalae</taxon>
        <taxon>asterids</taxon>
        <taxon>Ericales</taxon>
        <taxon>Ericaceae</taxon>
        <taxon>Vaccinioideae</taxon>
        <taxon>Vaccinieae</taxon>
        <taxon>Vaccinium</taxon>
    </lineage>
</organism>
<evidence type="ECO:0000313" key="2">
    <source>
        <dbReference type="Proteomes" id="UP000828048"/>
    </source>
</evidence>
<evidence type="ECO:0000313" key="1">
    <source>
        <dbReference type="EMBL" id="KAH7856161.1"/>
    </source>
</evidence>
<sequence>MTTKIEPWRQLGDKVVMVTDASSGIGREFCLDLAKSGCRIIAAARRTDRLESLCDEINRLPESSGSTRTRLAPRAVSVELDVSADGAVVEAAVQRSWEGQMLTIGWKFQTYQISGSAKPLLDSSEEEWNSIVKINLTGTWLVSKYVCLRMCDAKKGGSVINISSIGGLNRELVPASVAYCTSKAAINTLTKMMAIELGAHNIRVNSIAPGLFKSEITEGLMQKDWLNNVALRSVPLRTLGTSDPALTSLVRYLIHDSSEYISDNIFIIDAGTTLPGIPIFSSL</sequence>
<dbReference type="EMBL" id="CM037161">
    <property type="protein sequence ID" value="KAH7856161.1"/>
    <property type="molecule type" value="Genomic_DNA"/>
</dbReference>